<keyword evidence="3" id="KW-1185">Reference proteome</keyword>
<organism evidence="2 3">
    <name type="scientific">Ridgeia piscesae</name>
    <name type="common">Tubeworm</name>
    <dbReference type="NCBI Taxonomy" id="27915"/>
    <lineage>
        <taxon>Eukaryota</taxon>
        <taxon>Metazoa</taxon>
        <taxon>Spiralia</taxon>
        <taxon>Lophotrochozoa</taxon>
        <taxon>Annelida</taxon>
        <taxon>Polychaeta</taxon>
        <taxon>Sedentaria</taxon>
        <taxon>Canalipalpata</taxon>
        <taxon>Sabellida</taxon>
        <taxon>Siboglinidae</taxon>
        <taxon>Ridgeia</taxon>
    </lineage>
</organism>
<gene>
    <name evidence="2" type="ORF">NP493_126g07013</name>
</gene>
<reference evidence="2" key="1">
    <citation type="journal article" date="2023" name="Mol. Biol. Evol.">
        <title>Third-Generation Sequencing Reveals the Adaptive Role of the Epigenome in Three Deep-Sea Polychaetes.</title>
        <authorList>
            <person name="Perez M."/>
            <person name="Aroh O."/>
            <person name="Sun Y."/>
            <person name="Lan Y."/>
            <person name="Juniper S.K."/>
            <person name="Young C.R."/>
            <person name="Angers B."/>
            <person name="Qian P.Y."/>
        </authorList>
    </citation>
    <scope>NUCLEOTIDE SEQUENCE</scope>
    <source>
        <strain evidence="2">R07B-5</strain>
    </source>
</reference>
<feature type="region of interest" description="Disordered" evidence="1">
    <location>
        <begin position="126"/>
        <end position="158"/>
    </location>
</feature>
<dbReference type="EMBL" id="JAODUO010000126">
    <property type="protein sequence ID" value="KAK2188657.1"/>
    <property type="molecule type" value="Genomic_DNA"/>
</dbReference>
<proteinExistence type="predicted"/>
<sequence length="158" mass="17017">MQHSLRCLAWQVLSPSGRRWMGGVPCRHAGRACVEVFRLHITTSSRPNPRPDSGGRFRPSFKSLASVMFTPRSIVDRSRATPQRFVVGHLLSAASALASASTSASAGANALSQATVSPNTLFQSRNTSAHCPGVTPNKRCPGLKDHVRVSKSHSDMLQ</sequence>
<dbReference type="Proteomes" id="UP001209878">
    <property type="component" value="Unassembled WGS sequence"/>
</dbReference>
<feature type="compositionally biased region" description="Basic and acidic residues" evidence="1">
    <location>
        <begin position="142"/>
        <end position="158"/>
    </location>
</feature>
<evidence type="ECO:0000313" key="2">
    <source>
        <dbReference type="EMBL" id="KAK2188657.1"/>
    </source>
</evidence>
<evidence type="ECO:0000313" key="3">
    <source>
        <dbReference type="Proteomes" id="UP001209878"/>
    </source>
</evidence>
<evidence type="ECO:0000256" key="1">
    <source>
        <dbReference type="SAM" id="MobiDB-lite"/>
    </source>
</evidence>
<dbReference type="AlphaFoldDB" id="A0AAD9UGJ3"/>
<protein>
    <submittedName>
        <fullName evidence="2">Uncharacterized protein</fullName>
    </submittedName>
</protein>
<accession>A0AAD9UGJ3</accession>
<comment type="caution">
    <text evidence="2">The sequence shown here is derived from an EMBL/GenBank/DDBJ whole genome shotgun (WGS) entry which is preliminary data.</text>
</comment>
<name>A0AAD9UGJ3_RIDPI</name>